<dbReference type="PANTHER" id="PTHR43133:SF8">
    <property type="entry name" value="RNA POLYMERASE SIGMA FACTOR HI_1459-RELATED"/>
    <property type="match status" value="1"/>
</dbReference>
<dbReference type="SUPFAM" id="SSF88946">
    <property type="entry name" value="Sigma2 domain of RNA polymerase sigma factors"/>
    <property type="match status" value="1"/>
</dbReference>
<evidence type="ECO:0000259" key="6">
    <source>
        <dbReference type="Pfam" id="PF04542"/>
    </source>
</evidence>
<evidence type="ECO:0000256" key="3">
    <source>
        <dbReference type="ARBA" id="ARBA00023082"/>
    </source>
</evidence>
<evidence type="ECO:0000313" key="9">
    <source>
        <dbReference type="Proteomes" id="UP000178532"/>
    </source>
</evidence>
<evidence type="ECO:0000256" key="2">
    <source>
        <dbReference type="ARBA" id="ARBA00023015"/>
    </source>
</evidence>
<gene>
    <name evidence="8" type="ORF">A3C19_03120</name>
</gene>
<dbReference type="SUPFAM" id="SSF88659">
    <property type="entry name" value="Sigma3 and sigma4 domains of RNA polymerase sigma factors"/>
    <property type="match status" value="1"/>
</dbReference>
<comment type="similarity">
    <text evidence="1">Belongs to the sigma-70 factor family. ECF subfamily.</text>
</comment>
<dbReference type="GO" id="GO:0003677">
    <property type="term" value="F:DNA binding"/>
    <property type="evidence" value="ECO:0007669"/>
    <property type="project" value="UniProtKB-KW"/>
</dbReference>
<feature type="domain" description="RNA polymerase sigma-70 region 2" evidence="6">
    <location>
        <begin position="35"/>
        <end position="103"/>
    </location>
</feature>
<dbReference type="InterPro" id="IPR036388">
    <property type="entry name" value="WH-like_DNA-bd_sf"/>
</dbReference>
<keyword evidence="5" id="KW-0804">Transcription</keyword>
<evidence type="ECO:0000313" key="8">
    <source>
        <dbReference type="EMBL" id="OGG62234.1"/>
    </source>
</evidence>
<dbReference type="NCBIfam" id="TIGR02937">
    <property type="entry name" value="sigma70-ECF"/>
    <property type="match status" value="1"/>
</dbReference>
<evidence type="ECO:0000256" key="1">
    <source>
        <dbReference type="ARBA" id="ARBA00010641"/>
    </source>
</evidence>
<sequence length="197" mass="22594">MLADIMSFSNTELSTLTDAEVLVCSQKEPELFALLVRRYEAPLLRRARTILRSPEDAEEAVQDAFTKIYLYADKYREQEGASFSSWAYTILNRVAYTKYVARRKESGRTATLEPEHYESLPDVRAEFLEDLSVRNEVITALAKLPEAAAKILRLQFIEGKSQAEIAKAEELSIPAVKTRVHRAKKLFKQAYDKQHYD</sequence>
<accession>A0A1F6DLD9</accession>
<evidence type="ECO:0000256" key="4">
    <source>
        <dbReference type="ARBA" id="ARBA00023125"/>
    </source>
</evidence>
<evidence type="ECO:0008006" key="10">
    <source>
        <dbReference type="Google" id="ProtNLM"/>
    </source>
</evidence>
<dbReference type="EMBL" id="MFLI01000011">
    <property type="protein sequence ID" value="OGG62234.1"/>
    <property type="molecule type" value="Genomic_DNA"/>
</dbReference>
<proteinExistence type="inferred from homology"/>
<dbReference type="AlphaFoldDB" id="A0A1F6DLD9"/>
<reference evidence="8 9" key="1">
    <citation type="journal article" date="2016" name="Nat. Commun.">
        <title>Thousands of microbial genomes shed light on interconnected biogeochemical processes in an aquifer system.</title>
        <authorList>
            <person name="Anantharaman K."/>
            <person name="Brown C.T."/>
            <person name="Hug L.A."/>
            <person name="Sharon I."/>
            <person name="Castelle C.J."/>
            <person name="Probst A.J."/>
            <person name="Thomas B.C."/>
            <person name="Singh A."/>
            <person name="Wilkins M.J."/>
            <person name="Karaoz U."/>
            <person name="Brodie E.L."/>
            <person name="Williams K.H."/>
            <person name="Hubbard S.S."/>
            <person name="Banfield J.F."/>
        </authorList>
    </citation>
    <scope>NUCLEOTIDE SEQUENCE [LARGE SCALE GENOMIC DNA]</scope>
</reference>
<dbReference type="GO" id="GO:0016987">
    <property type="term" value="F:sigma factor activity"/>
    <property type="evidence" value="ECO:0007669"/>
    <property type="project" value="UniProtKB-KW"/>
</dbReference>
<dbReference type="InterPro" id="IPR014284">
    <property type="entry name" value="RNA_pol_sigma-70_dom"/>
</dbReference>
<evidence type="ECO:0000259" key="7">
    <source>
        <dbReference type="Pfam" id="PF08281"/>
    </source>
</evidence>
<dbReference type="InterPro" id="IPR007627">
    <property type="entry name" value="RNA_pol_sigma70_r2"/>
</dbReference>
<dbReference type="STRING" id="1798495.A3C19_03120"/>
<dbReference type="Pfam" id="PF04542">
    <property type="entry name" value="Sigma70_r2"/>
    <property type="match status" value="1"/>
</dbReference>
<keyword evidence="3" id="KW-0731">Sigma factor</keyword>
<dbReference type="InterPro" id="IPR013249">
    <property type="entry name" value="RNA_pol_sigma70_r4_t2"/>
</dbReference>
<keyword evidence="4" id="KW-0238">DNA-binding</keyword>
<comment type="caution">
    <text evidence="8">The sequence shown here is derived from an EMBL/GenBank/DDBJ whole genome shotgun (WGS) entry which is preliminary data.</text>
</comment>
<dbReference type="CDD" id="cd06171">
    <property type="entry name" value="Sigma70_r4"/>
    <property type="match status" value="1"/>
</dbReference>
<dbReference type="InterPro" id="IPR013325">
    <property type="entry name" value="RNA_pol_sigma_r2"/>
</dbReference>
<dbReference type="Gene3D" id="1.10.10.10">
    <property type="entry name" value="Winged helix-like DNA-binding domain superfamily/Winged helix DNA-binding domain"/>
    <property type="match status" value="1"/>
</dbReference>
<dbReference type="PANTHER" id="PTHR43133">
    <property type="entry name" value="RNA POLYMERASE ECF-TYPE SIGMA FACTO"/>
    <property type="match status" value="1"/>
</dbReference>
<dbReference type="Pfam" id="PF08281">
    <property type="entry name" value="Sigma70_r4_2"/>
    <property type="match status" value="1"/>
</dbReference>
<evidence type="ECO:0000256" key="5">
    <source>
        <dbReference type="ARBA" id="ARBA00023163"/>
    </source>
</evidence>
<keyword evidence="2" id="KW-0805">Transcription regulation</keyword>
<dbReference type="GO" id="GO:0006352">
    <property type="term" value="P:DNA-templated transcription initiation"/>
    <property type="evidence" value="ECO:0007669"/>
    <property type="project" value="InterPro"/>
</dbReference>
<dbReference type="InterPro" id="IPR013324">
    <property type="entry name" value="RNA_pol_sigma_r3/r4-like"/>
</dbReference>
<dbReference type="InterPro" id="IPR039425">
    <property type="entry name" value="RNA_pol_sigma-70-like"/>
</dbReference>
<name>A0A1F6DLD9_9BACT</name>
<dbReference type="Proteomes" id="UP000178532">
    <property type="component" value="Unassembled WGS sequence"/>
</dbReference>
<feature type="domain" description="RNA polymerase sigma factor 70 region 4 type 2" evidence="7">
    <location>
        <begin position="135"/>
        <end position="185"/>
    </location>
</feature>
<dbReference type="Gene3D" id="1.10.1740.10">
    <property type="match status" value="1"/>
</dbReference>
<organism evidence="8 9">
    <name type="scientific">Candidatus Kaiserbacteria bacterium RIFCSPHIGHO2_02_FULL_54_22</name>
    <dbReference type="NCBI Taxonomy" id="1798495"/>
    <lineage>
        <taxon>Bacteria</taxon>
        <taxon>Candidatus Kaiseribacteriota</taxon>
    </lineage>
</organism>
<protein>
    <recommendedName>
        <fullName evidence="10">RNA polymerase subunit sigma-24</fullName>
    </recommendedName>
</protein>